<comment type="caution">
    <text evidence="1">The sequence shown here is derived from an EMBL/GenBank/DDBJ whole genome shotgun (WGS) entry which is preliminary data.</text>
</comment>
<reference evidence="1" key="1">
    <citation type="journal article" date="2014" name="Front. Microbiol.">
        <title>High frequency of phylogenetically diverse reductive dehalogenase-homologous genes in deep subseafloor sedimentary metagenomes.</title>
        <authorList>
            <person name="Kawai M."/>
            <person name="Futagami T."/>
            <person name="Toyoda A."/>
            <person name="Takaki Y."/>
            <person name="Nishi S."/>
            <person name="Hori S."/>
            <person name="Arai W."/>
            <person name="Tsubouchi T."/>
            <person name="Morono Y."/>
            <person name="Uchiyama I."/>
            <person name="Ito T."/>
            <person name="Fujiyama A."/>
            <person name="Inagaki F."/>
            <person name="Takami H."/>
        </authorList>
    </citation>
    <scope>NUCLEOTIDE SEQUENCE</scope>
    <source>
        <strain evidence="1">Expedition CK06-06</strain>
    </source>
</reference>
<proteinExistence type="predicted"/>
<accession>X0XXC0</accession>
<sequence>MIVSHNTRGLSSRIKCYLSAKRIDNDAVMMWTPGPLGVAPFNSIFTNKIIVQERGKIEKLRSTWHWWVSPLDRASGVKLGKCKRGHDTIDFMFRDTPSSALRDYSSLIKTLDPISHIKKEVKNFLTQMPKTTFSIRSWKETKDRQQYFEYQKIVDK</sequence>
<feature type="non-terminal residue" evidence="1">
    <location>
        <position position="156"/>
    </location>
</feature>
<evidence type="ECO:0000313" key="1">
    <source>
        <dbReference type="EMBL" id="GAG41233.1"/>
    </source>
</evidence>
<gene>
    <name evidence="1" type="ORF">S01H1_67887</name>
</gene>
<organism evidence="1">
    <name type="scientific">marine sediment metagenome</name>
    <dbReference type="NCBI Taxonomy" id="412755"/>
    <lineage>
        <taxon>unclassified sequences</taxon>
        <taxon>metagenomes</taxon>
        <taxon>ecological metagenomes</taxon>
    </lineage>
</organism>
<protein>
    <submittedName>
        <fullName evidence="1">Uncharacterized protein</fullName>
    </submittedName>
</protein>
<name>X0XXC0_9ZZZZ</name>
<dbReference type="EMBL" id="BARS01044984">
    <property type="protein sequence ID" value="GAG41233.1"/>
    <property type="molecule type" value="Genomic_DNA"/>
</dbReference>
<dbReference type="AlphaFoldDB" id="X0XXC0"/>